<keyword evidence="1" id="KW-0472">Membrane</keyword>
<evidence type="ECO:0000313" key="3">
    <source>
        <dbReference type="Proteomes" id="UP000250069"/>
    </source>
</evidence>
<accession>A0ABC8D0T6</accession>
<evidence type="ECO:0000256" key="1">
    <source>
        <dbReference type="SAM" id="Phobius"/>
    </source>
</evidence>
<evidence type="ECO:0000313" key="2">
    <source>
        <dbReference type="EMBL" id="AWX70735.1"/>
    </source>
</evidence>
<feature type="transmembrane region" description="Helical" evidence="1">
    <location>
        <begin position="6"/>
        <end position="27"/>
    </location>
</feature>
<dbReference type="EMBL" id="CP030150">
    <property type="protein sequence ID" value="AWX70735.1"/>
    <property type="molecule type" value="Genomic_DNA"/>
</dbReference>
<dbReference type="RefSeq" id="WP_024084829.1">
    <property type="nucleotide sequence ID" value="NZ_CANMRO010000007.1"/>
</dbReference>
<keyword evidence="1" id="KW-1133">Transmembrane helix</keyword>
<organism evidence="2 3">
    <name type="scientific">Bacillus velezensis</name>
    <dbReference type="NCBI Taxonomy" id="492670"/>
    <lineage>
        <taxon>Bacteria</taxon>
        <taxon>Bacillati</taxon>
        <taxon>Bacillota</taxon>
        <taxon>Bacilli</taxon>
        <taxon>Bacillales</taxon>
        <taxon>Bacillaceae</taxon>
        <taxon>Bacillus</taxon>
        <taxon>Bacillus amyloliquefaciens group</taxon>
    </lineage>
</organism>
<keyword evidence="1" id="KW-0812">Transmembrane</keyword>
<feature type="transmembrane region" description="Helical" evidence="1">
    <location>
        <begin position="39"/>
        <end position="57"/>
    </location>
</feature>
<dbReference type="AlphaFoldDB" id="A0ABC8D0T6"/>
<dbReference type="Proteomes" id="UP000250069">
    <property type="component" value="Chromosome"/>
</dbReference>
<name>A0ABC8D0T6_BACVE</name>
<reference evidence="2 3" key="1">
    <citation type="submission" date="2018-06" db="EMBL/GenBank/DDBJ databases">
        <title>Complete Genome Sequence of Bacillus velezensis DSYZ, a Plant Growth-Promoting Rhizobacterium with Antifungal Activity.</title>
        <authorList>
            <person name="Du B."/>
            <person name="Ding Y."/>
            <person name="Liu K."/>
            <person name="Yao L."/>
            <person name="Wang C."/>
            <person name="Li H."/>
            <person name="Liu H."/>
        </authorList>
    </citation>
    <scope>NUCLEOTIDE SEQUENCE [LARGE SCALE GENOMIC DNA]</scope>
    <source>
        <strain evidence="2 3">DSYZ</strain>
    </source>
</reference>
<gene>
    <name evidence="2" type="ORF">BVDSYZ_01230</name>
</gene>
<protein>
    <submittedName>
        <fullName evidence="2">Uncharacterized protein</fullName>
    </submittedName>
</protein>
<sequence>MGMEELFGMAELIIGVLMNVFIGKIGQVAFGKDNRTTRIILRVIGIFLIINGVSRAFHI</sequence>
<proteinExistence type="predicted"/>